<dbReference type="SUPFAM" id="SSF51695">
    <property type="entry name" value="PLC-like phosphodiesterases"/>
    <property type="match status" value="1"/>
</dbReference>
<dbReference type="PANTHER" id="PTHR46211:SF1">
    <property type="entry name" value="GLYCEROPHOSPHODIESTER PHOSPHODIESTERASE, CYTOPLASMIC"/>
    <property type="match status" value="1"/>
</dbReference>
<dbReference type="GO" id="GO:0006629">
    <property type="term" value="P:lipid metabolic process"/>
    <property type="evidence" value="ECO:0007669"/>
    <property type="project" value="InterPro"/>
</dbReference>
<dbReference type="EMBL" id="VLLE01000003">
    <property type="protein sequence ID" value="TWI83903.1"/>
    <property type="molecule type" value="Genomic_DNA"/>
</dbReference>
<sequence length="290" mass="32927">MLPLQNHNCCSGYFSSANNNSTIKSKHVKRFSYSLCLLFCLSCTATKQSTQNIKFAANPVVAHRGAFKLNKLPENSIAALKEAIRLKCTGSEFDIRMTADDSLVINHDPHFNKLEIEKVTYAELMQFRLSNNEPLPTLQQYLEAGLANNTSTRLILEIKPSGISKERGKRIAEKVVQLVKRLHAEPMAVYISFDYDILLKIRELDATAVLQYLEGNKSPAQVKADKINGVDYHYSFFQKNPQWITEAKQNGIALNSWTVNDSTTMSWLLKEGFDYITTNEPELLFRLLKK</sequence>
<dbReference type="GO" id="GO:0008081">
    <property type="term" value="F:phosphoric diester hydrolase activity"/>
    <property type="evidence" value="ECO:0007669"/>
    <property type="project" value="InterPro"/>
</dbReference>
<evidence type="ECO:0000259" key="1">
    <source>
        <dbReference type="PROSITE" id="PS51704"/>
    </source>
</evidence>
<dbReference type="PANTHER" id="PTHR46211">
    <property type="entry name" value="GLYCEROPHOSPHORYL DIESTER PHOSPHODIESTERASE"/>
    <property type="match status" value="1"/>
</dbReference>
<dbReference type="InterPro" id="IPR017946">
    <property type="entry name" value="PLC-like_Pdiesterase_TIM-brl"/>
</dbReference>
<reference evidence="2 3" key="1">
    <citation type="journal article" date="2015" name="Stand. Genomic Sci.">
        <title>Genomic Encyclopedia of Bacterial and Archaeal Type Strains, Phase III: the genomes of soil and plant-associated and newly described type strains.</title>
        <authorList>
            <person name="Whitman W.B."/>
            <person name="Woyke T."/>
            <person name="Klenk H.P."/>
            <person name="Zhou Y."/>
            <person name="Lilburn T.G."/>
            <person name="Beck B.J."/>
            <person name="De Vos P."/>
            <person name="Vandamme P."/>
            <person name="Eisen J.A."/>
            <person name="Garrity G."/>
            <person name="Hugenholtz P."/>
            <person name="Kyrpides N.C."/>
        </authorList>
    </citation>
    <scope>NUCLEOTIDE SEQUENCE [LARGE SCALE GENOMIC DNA]</scope>
    <source>
        <strain evidence="2 3">CGMCC 1.7271</strain>
    </source>
</reference>
<dbReference type="Gene3D" id="3.20.20.190">
    <property type="entry name" value="Phosphatidylinositol (PI) phosphodiesterase"/>
    <property type="match status" value="1"/>
</dbReference>
<dbReference type="OrthoDB" id="9776255at2"/>
<evidence type="ECO:0000313" key="2">
    <source>
        <dbReference type="EMBL" id="TWI83903.1"/>
    </source>
</evidence>
<gene>
    <name evidence="2" type="ORF">IQ13_2022</name>
</gene>
<dbReference type="PROSITE" id="PS51704">
    <property type="entry name" value="GP_PDE"/>
    <property type="match status" value="1"/>
</dbReference>
<name>A0A562SRZ2_9BACT</name>
<dbReference type="InterPro" id="IPR030395">
    <property type="entry name" value="GP_PDE_dom"/>
</dbReference>
<organism evidence="2 3">
    <name type="scientific">Lacibacter cauensis</name>
    <dbReference type="NCBI Taxonomy" id="510947"/>
    <lineage>
        <taxon>Bacteria</taxon>
        <taxon>Pseudomonadati</taxon>
        <taxon>Bacteroidota</taxon>
        <taxon>Chitinophagia</taxon>
        <taxon>Chitinophagales</taxon>
        <taxon>Chitinophagaceae</taxon>
        <taxon>Lacibacter</taxon>
    </lineage>
</organism>
<dbReference type="Pfam" id="PF03009">
    <property type="entry name" value="GDPD"/>
    <property type="match status" value="1"/>
</dbReference>
<evidence type="ECO:0000313" key="3">
    <source>
        <dbReference type="Proteomes" id="UP000316167"/>
    </source>
</evidence>
<proteinExistence type="predicted"/>
<comment type="caution">
    <text evidence="2">The sequence shown here is derived from an EMBL/GenBank/DDBJ whole genome shotgun (WGS) entry which is preliminary data.</text>
</comment>
<feature type="domain" description="GP-PDE" evidence="1">
    <location>
        <begin position="58"/>
        <end position="288"/>
    </location>
</feature>
<dbReference type="AlphaFoldDB" id="A0A562SRZ2"/>
<keyword evidence="3" id="KW-1185">Reference proteome</keyword>
<protein>
    <submittedName>
        <fullName evidence="2">Glycerophosphoryl diester phosphodiesterase</fullName>
    </submittedName>
</protein>
<accession>A0A562SRZ2</accession>
<dbReference type="Proteomes" id="UP000316167">
    <property type="component" value="Unassembled WGS sequence"/>
</dbReference>